<evidence type="ECO:0000256" key="1">
    <source>
        <dbReference type="SAM" id="MobiDB-lite"/>
    </source>
</evidence>
<evidence type="ECO:0000256" key="2">
    <source>
        <dbReference type="SAM" id="Phobius"/>
    </source>
</evidence>
<gene>
    <name evidence="3" type="ORF">QWZ14_30100</name>
</gene>
<keyword evidence="4" id="KW-1185">Reference proteome</keyword>
<name>A0ABT8AGI2_9PROT</name>
<reference evidence="4" key="1">
    <citation type="journal article" date="2019" name="Int. J. Syst. Evol. Microbiol.">
        <title>The Global Catalogue of Microorganisms (GCM) 10K type strain sequencing project: providing services to taxonomists for standard genome sequencing and annotation.</title>
        <authorList>
            <consortium name="The Broad Institute Genomics Platform"/>
            <consortium name="The Broad Institute Genome Sequencing Center for Infectious Disease"/>
            <person name="Wu L."/>
            <person name="Ma J."/>
        </authorList>
    </citation>
    <scope>NUCLEOTIDE SEQUENCE [LARGE SCALE GENOMIC DNA]</scope>
    <source>
        <strain evidence="4">CECT 7131</strain>
    </source>
</reference>
<keyword evidence="2" id="KW-0472">Membrane</keyword>
<comment type="caution">
    <text evidence="3">The sequence shown here is derived from an EMBL/GenBank/DDBJ whole genome shotgun (WGS) entry which is preliminary data.</text>
</comment>
<dbReference type="Proteomes" id="UP001529369">
    <property type="component" value="Unassembled WGS sequence"/>
</dbReference>
<feature type="region of interest" description="Disordered" evidence="1">
    <location>
        <begin position="142"/>
        <end position="161"/>
    </location>
</feature>
<evidence type="ECO:0000313" key="3">
    <source>
        <dbReference type="EMBL" id="MDN3568648.1"/>
    </source>
</evidence>
<sequence length="161" mass="17192">MSIAGALLVIPGLALCGAAGVGLLALGRRRQRTRTTAFAQEAFVIPANENLHGASDVPTIEAAEHQLGLVCRRMRAYLQDPYDFERSRIRDDAGFEQSLDLAASLSIRIGDLGGEAVAAGETAREQVRQQILEGLVNRVNLRRASRPPPDAPPGLGDALRA</sequence>
<accession>A0ABT8AGI2</accession>
<keyword evidence="2" id="KW-0812">Transmembrane</keyword>
<keyword evidence="2" id="KW-1133">Transmembrane helix</keyword>
<proteinExistence type="predicted"/>
<evidence type="ECO:0000313" key="4">
    <source>
        <dbReference type="Proteomes" id="UP001529369"/>
    </source>
</evidence>
<dbReference type="RefSeq" id="WP_290320753.1">
    <property type="nucleotide sequence ID" value="NZ_JAUFPN010000298.1"/>
</dbReference>
<organism evidence="3 4">
    <name type="scientific">Paeniroseomonas aquatica</name>
    <dbReference type="NCBI Taxonomy" id="373043"/>
    <lineage>
        <taxon>Bacteria</taxon>
        <taxon>Pseudomonadati</taxon>
        <taxon>Pseudomonadota</taxon>
        <taxon>Alphaproteobacteria</taxon>
        <taxon>Acetobacterales</taxon>
        <taxon>Acetobacteraceae</taxon>
        <taxon>Paeniroseomonas</taxon>
    </lineage>
</organism>
<protein>
    <submittedName>
        <fullName evidence="3">Uncharacterized protein</fullName>
    </submittedName>
</protein>
<feature type="transmembrane region" description="Helical" evidence="2">
    <location>
        <begin position="6"/>
        <end position="26"/>
    </location>
</feature>
<dbReference type="EMBL" id="JAUFPN010000298">
    <property type="protein sequence ID" value="MDN3568648.1"/>
    <property type="molecule type" value="Genomic_DNA"/>
</dbReference>